<dbReference type="EMBL" id="JACHDO010000001">
    <property type="protein sequence ID" value="MBB5490253.1"/>
    <property type="molecule type" value="Genomic_DNA"/>
</dbReference>
<name>A0A840W4M2_9ACTN</name>
<keyword evidence="1" id="KW-0175">Coiled coil</keyword>
<dbReference type="AlphaFoldDB" id="A0A840W4M2"/>
<comment type="caution">
    <text evidence="2">The sequence shown here is derived from an EMBL/GenBank/DDBJ whole genome shotgun (WGS) entry which is preliminary data.</text>
</comment>
<evidence type="ECO:0000313" key="3">
    <source>
        <dbReference type="Proteomes" id="UP000579647"/>
    </source>
</evidence>
<organism evidence="2 3">
    <name type="scientific">Nocardiopsis metallicus</name>
    <dbReference type="NCBI Taxonomy" id="179819"/>
    <lineage>
        <taxon>Bacteria</taxon>
        <taxon>Bacillati</taxon>
        <taxon>Actinomycetota</taxon>
        <taxon>Actinomycetes</taxon>
        <taxon>Streptosporangiales</taxon>
        <taxon>Nocardiopsidaceae</taxon>
        <taxon>Nocardiopsis</taxon>
    </lineage>
</organism>
<sequence length="161" mass="17944">MDLVEEAAKTLTQEVAKGSWTVVRGWITQVFQGNEVKKQKALEELEESRRELTADGADALSAEEVERNWKTQLRRLLREDPGAAAELRAILDGVAPERGTQNVTNIARDVHGILIQGGNIHGGVHQHETKYEGDHIDMRGIKAKGDVIGTQHDYGDRRRKS</sequence>
<dbReference type="Proteomes" id="UP000579647">
    <property type="component" value="Unassembled WGS sequence"/>
</dbReference>
<keyword evidence="3" id="KW-1185">Reference proteome</keyword>
<protein>
    <submittedName>
        <fullName evidence="2">Uncharacterized protein</fullName>
    </submittedName>
</protein>
<reference evidence="2 3" key="1">
    <citation type="submission" date="2020-08" db="EMBL/GenBank/DDBJ databases">
        <title>Sequencing the genomes of 1000 actinobacteria strains.</title>
        <authorList>
            <person name="Klenk H.-P."/>
        </authorList>
    </citation>
    <scope>NUCLEOTIDE SEQUENCE [LARGE SCALE GENOMIC DNA]</scope>
    <source>
        <strain evidence="2 3">DSM 44598</strain>
    </source>
</reference>
<dbReference type="RefSeq" id="WP_312893646.1">
    <property type="nucleotide sequence ID" value="NZ_BAAAKM010000119.1"/>
</dbReference>
<proteinExistence type="predicted"/>
<accession>A0A840W4M2</accession>
<feature type="coiled-coil region" evidence="1">
    <location>
        <begin position="31"/>
        <end position="62"/>
    </location>
</feature>
<evidence type="ECO:0000256" key="1">
    <source>
        <dbReference type="SAM" id="Coils"/>
    </source>
</evidence>
<gene>
    <name evidence="2" type="ORF">HNR07_001390</name>
</gene>
<evidence type="ECO:0000313" key="2">
    <source>
        <dbReference type="EMBL" id="MBB5490253.1"/>
    </source>
</evidence>